<gene>
    <name evidence="1" type="ORF">OESDEN_07204</name>
</gene>
<organism evidence="1 2">
    <name type="scientific">Oesophagostomum dentatum</name>
    <name type="common">Nodular worm</name>
    <dbReference type="NCBI Taxonomy" id="61180"/>
    <lineage>
        <taxon>Eukaryota</taxon>
        <taxon>Metazoa</taxon>
        <taxon>Ecdysozoa</taxon>
        <taxon>Nematoda</taxon>
        <taxon>Chromadorea</taxon>
        <taxon>Rhabditida</taxon>
        <taxon>Rhabditina</taxon>
        <taxon>Rhabditomorpha</taxon>
        <taxon>Strongyloidea</taxon>
        <taxon>Strongylidae</taxon>
        <taxon>Oesophagostomum</taxon>
    </lineage>
</organism>
<protein>
    <submittedName>
        <fullName evidence="1">Uncharacterized protein</fullName>
    </submittedName>
</protein>
<evidence type="ECO:0000313" key="2">
    <source>
        <dbReference type="Proteomes" id="UP000053660"/>
    </source>
</evidence>
<evidence type="ECO:0000313" key="1">
    <source>
        <dbReference type="EMBL" id="KHJ92894.1"/>
    </source>
</evidence>
<dbReference type="Proteomes" id="UP000053660">
    <property type="component" value="Unassembled WGS sequence"/>
</dbReference>
<name>A0A0B1T6M1_OESDE</name>
<dbReference type="AlphaFoldDB" id="A0A0B1T6M1"/>
<keyword evidence="2" id="KW-1185">Reference proteome</keyword>
<proteinExistence type="predicted"/>
<reference evidence="1 2" key="1">
    <citation type="submission" date="2014-03" db="EMBL/GenBank/DDBJ databases">
        <title>Draft genome of the hookworm Oesophagostomum dentatum.</title>
        <authorList>
            <person name="Mitreva M."/>
        </authorList>
    </citation>
    <scope>NUCLEOTIDE SEQUENCE [LARGE SCALE GENOMIC DNA]</scope>
    <source>
        <strain evidence="1 2">OD-Hann</strain>
    </source>
</reference>
<dbReference type="EMBL" id="KN551064">
    <property type="protein sequence ID" value="KHJ92894.1"/>
    <property type="molecule type" value="Genomic_DNA"/>
</dbReference>
<sequence>MCDLLFGRALISHFCSMMNSELAVIKLDPISTVTSPMSEAAVIELLIAVSSIVVVSNGNRFTASESIESIGQLHAARVFAPSQAHIILFVQLRKLWGAISCVPHFTGSLT</sequence>
<accession>A0A0B1T6M1</accession>